<keyword evidence="14" id="KW-1185">Reference proteome</keyword>
<keyword evidence="6 10" id="KW-0368">Histidine biosynthesis</keyword>
<evidence type="ECO:0000256" key="9">
    <source>
        <dbReference type="ARBA" id="ARBA00049534"/>
    </source>
</evidence>
<evidence type="ECO:0000256" key="6">
    <source>
        <dbReference type="ARBA" id="ARBA00023102"/>
    </source>
</evidence>
<comment type="catalytic activity">
    <reaction evidence="8 10">
        <text>5-[(5-phospho-1-deoxy-D-ribulos-1-ylimino)methylamino]-1-(5-phospho-beta-D-ribosyl)imidazole-4-carboxamide + L-glutamine = D-erythro-1-(imidazol-4-yl)glycerol 3-phosphate + 5-amino-1-(5-phospho-beta-D-ribosyl)imidazole-4-carboxamide + L-glutamate + H(+)</text>
        <dbReference type="Rhea" id="RHEA:24793"/>
        <dbReference type="ChEBI" id="CHEBI:15378"/>
        <dbReference type="ChEBI" id="CHEBI:29985"/>
        <dbReference type="ChEBI" id="CHEBI:58278"/>
        <dbReference type="ChEBI" id="CHEBI:58359"/>
        <dbReference type="ChEBI" id="CHEBI:58475"/>
        <dbReference type="ChEBI" id="CHEBI:58525"/>
        <dbReference type="EC" id="4.3.2.10"/>
    </reaction>
</comment>
<evidence type="ECO:0000256" key="4">
    <source>
        <dbReference type="ARBA" id="ARBA00022801"/>
    </source>
</evidence>
<dbReference type="EMBL" id="ACZM01000004">
    <property type="protein sequence ID" value="EHG21798.1"/>
    <property type="molecule type" value="Genomic_DNA"/>
</dbReference>
<protein>
    <recommendedName>
        <fullName evidence="10">Imidazole glycerol phosphate synthase subunit HisH</fullName>
        <ecNumber evidence="10">4.3.2.10</ecNumber>
    </recommendedName>
    <alternativeName>
        <fullName evidence="10">IGP synthase glutaminase subunit</fullName>
        <ecNumber evidence="10">3.5.1.2</ecNumber>
    </alternativeName>
    <alternativeName>
        <fullName evidence="10">IGP synthase subunit HisH</fullName>
    </alternativeName>
    <alternativeName>
        <fullName evidence="10">ImGP synthase subunit HisH</fullName>
        <shortName evidence="10">IGPS subunit HisH</shortName>
    </alternativeName>
</protein>
<dbReference type="PIRSF" id="PIRSF000495">
    <property type="entry name" value="Amidotransf_hisH"/>
    <property type="match status" value="1"/>
</dbReference>
<organism evidence="13 14">
    <name type="scientific">Selenomonas infelix ATCC 43532</name>
    <dbReference type="NCBI Taxonomy" id="679201"/>
    <lineage>
        <taxon>Bacteria</taxon>
        <taxon>Bacillati</taxon>
        <taxon>Bacillota</taxon>
        <taxon>Negativicutes</taxon>
        <taxon>Selenomonadales</taxon>
        <taxon>Selenomonadaceae</taxon>
        <taxon>Selenomonas</taxon>
    </lineage>
</organism>
<dbReference type="STRING" id="679201.HMPREF9334_00501"/>
<evidence type="ECO:0000313" key="14">
    <source>
        <dbReference type="Proteomes" id="UP000004129"/>
    </source>
</evidence>
<evidence type="ECO:0000256" key="2">
    <source>
        <dbReference type="ARBA" id="ARBA00011152"/>
    </source>
</evidence>
<keyword evidence="10" id="KW-0963">Cytoplasm</keyword>
<gene>
    <name evidence="10" type="primary">hisH</name>
    <name evidence="13" type="ORF">HMPREF9334_00501</name>
</gene>
<dbReference type="Proteomes" id="UP000004129">
    <property type="component" value="Unassembled WGS sequence"/>
</dbReference>
<evidence type="ECO:0000256" key="1">
    <source>
        <dbReference type="ARBA" id="ARBA00005091"/>
    </source>
</evidence>
<keyword evidence="4 10" id="KW-0378">Hydrolase</keyword>
<feature type="active site" evidence="10 11">
    <location>
        <position position="187"/>
    </location>
</feature>
<dbReference type="RefSeq" id="WP_006691951.1">
    <property type="nucleotide sequence ID" value="NZ_JH376797.1"/>
</dbReference>
<dbReference type="InterPro" id="IPR010139">
    <property type="entry name" value="Imidazole-glycPsynth_HisH"/>
</dbReference>
<dbReference type="GO" id="GO:0004359">
    <property type="term" value="F:glutaminase activity"/>
    <property type="evidence" value="ECO:0007669"/>
    <property type="project" value="UniProtKB-EC"/>
</dbReference>
<accession>G5GMM0</accession>
<dbReference type="SUPFAM" id="SSF52317">
    <property type="entry name" value="Class I glutamine amidotransferase-like"/>
    <property type="match status" value="1"/>
</dbReference>
<dbReference type="CDD" id="cd01748">
    <property type="entry name" value="GATase1_IGP_Synthase"/>
    <property type="match status" value="1"/>
</dbReference>
<dbReference type="InterPro" id="IPR029062">
    <property type="entry name" value="Class_I_gatase-like"/>
</dbReference>
<dbReference type="PANTHER" id="PTHR42701:SF1">
    <property type="entry name" value="IMIDAZOLE GLYCEROL PHOSPHATE SYNTHASE SUBUNIT HISH"/>
    <property type="match status" value="1"/>
</dbReference>
<evidence type="ECO:0000256" key="5">
    <source>
        <dbReference type="ARBA" id="ARBA00022962"/>
    </source>
</evidence>
<keyword evidence="3 10" id="KW-0028">Amino-acid biosynthesis</keyword>
<evidence type="ECO:0000256" key="10">
    <source>
        <dbReference type="HAMAP-Rule" id="MF_00278"/>
    </source>
</evidence>
<feature type="domain" description="Glutamine amidotransferase" evidence="12">
    <location>
        <begin position="4"/>
        <end position="201"/>
    </location>
</feature>
<comment type="pathway">
    <text evidence="1 10">Amino-acid biosynthesis; L-histidine biosynthesis; L-histidine from 5-phospho-alpha-D-ribose 1-diphosphate: step 5/9.</text>
</comment>
<dbReference type="PANTHER" id="PTHR42701">
    <property type="entry name" value="IMIDAZOLE GLYCEROL PHOSPHATE SYNTHASE SUBUNIT HISH"/>
    <property type="match status" value="1"/>
</dbReference>
<dbReference type="UniPathway" id="UPA00031">
    <property type="reaction ID" value="UER00010"/>
</dbReference>
<dbReference type="HAMAP" id="MF_00278">
    <property type="entry name" value="HisH"/>
    <property type="match status" value="1"/>
</dbReference>
<evidence type="ECO:0000256" key="3">
    <source>
        <dbReference type="ARBA" id="ARBA00022605"/>
    </source>
</evidence>
<dbReference type="Gene3D" id="3.40.50.880">
    <property type="match status" value="1"/>
</dbReference>
<feature type="active site" description="Nucleophile" evidence="10 11">
    <location>
        <position position="79"/>
    </location>
</feature>
<dbReference type="InterPro" id="IPR017926">
    <property type="entry name" value="GATASE"/>
</dbReference>
<comment type="catalytic activity">
    <reaction evidence="9 10">
        <text>L-glutamine + H2O = L-glutamate + NH4(+)</text>
        <dbReference type="Rhea" id="RHEA:15889"/>
        <dbReference type="ChEBI" id="CHEBI:15377"/>
        <dbReference type="ChEBI" id="CHEBI:28938"/>
        <dbReference type="ChEBI" id="CHEBI:29985"/>
        <dbReference type="ChEBI" id="CHEBI:58359"/>
        <dbReference type="EC" id="3.5.1.2"/>
    </reaction>
</comment>
<comment type="subunit">
    <text evidence="2 10">Heterodimer of HisH and HisF.</text>
</comment>
<proteinExistence type="inferred from homology"/>
<dbReference type="GO" id="GO:0000105">
    <property type="term" value="P:L-histidine biosynthetic process"/>
    <property type="evidence" value="ECO:0007669"/>
    <property type="project" value="UniProtKB-UniRule"/>
</dbReference>
<dbReference type="Pfam" id="PF00117">
    <property type="entry name" value="GATase"/>
    <property type="match status" value="1"/>
</dbReference>
<sequence>MITIINYGAGNLFSVEKAFAALGAKVRVSGKADDILASDKIVLPGVGAFGDCMKQLKASGLIPAIRECVDRKMPLLGVCVGLQILFAGSEESSGVEGLGFLDGCVRKISAPHEKIPHMGWNALDIAQAHRDNGLFVGVPQGSYVYFVHSYHAVPEDKDIVSSTCFYGEEITASISAENIMATQFHPEKSGDIGLNIIQNFICHGQEGSR</sequence>
<keyword evidence="5 10" id="KW-0315">Glutamine amidotransferase</keyword>
<dbReference type="EC" id="4.3.2.10" evidence="10"/>
<evidence type="ECO:0000256" key="7">
    <source>
        <dbReference type="ARBA" id="ARBA00023239"/>
    </source>
</evidence>
<dbReference type="PROSITE" id="PS51273">
    <property type="entry name" value="GATASE_TYPE_1"/>
    <property type="match status" value="1"/>
</dbReference>
<dbReference type="AlphaFoldDB" id="G5GMM0"/>
<name>G5GMM0_9FIRM</name>
<evidence type="ECO:0000259" key="12">
    <source>
        <dbReference type="Pfam" id="PF00117"/>
    </source>
</evidence>
<evidence type="ECO:0000256" key="11">
    <source>
        <dbReference type="PIRSR" id="PIRSR000495-1"/>
    </source>
</evidence>
<dbReference type="NCBIfam" id="TIGR01855">
    <property type="entry name" value="IMP_synth_hisH"/>
    <property type="match status" value="1"/>
</dbReference>
<dbReference type="PATRIC" id="fig|679201.3.peg.504"/>
<comment type="subcellular location">
    <subcellularLocation>
        <location evidence="10">Cytoplasm</location>
    </subcellularLocation>
</comment>
<evidence type="ECO:0000313" key="13">
    <source>
        <dbReference type="EMBL" id="EHG21798.1"/>
    </source>
</evidence>
<dbReference type="HOGENOM" id="CLU_071837_2_0_9"/>
<comment type="function">
    <text evidence="10">IGPS catalyzes the conversion of PRFAR and glutamine to IGP, AICAR and glutamate. The HisH subunit catalyzes the hydrolysis of glutamine to glutamate and ammonia as part of the synthesis of IGP and AICAR. The resulting ammonia molecule is channeled to the active site of HisF.</text>
</comment>
<dbReference type="GO" id="GO:0005737">
    <property type="term" value="C:cytoplasm"/>
    <property type="evidence" value="ECO:0007669"/>
    <property type="project" value="UniProtKB-SubCell"/>
</dbReference>
<comment type="caution">
    <text evidence="13">The sequence shown here is derived from an EMBL/GenBank/DDBJ whole genome shotgun (WGS) entry which is preliminary data.</text>
</comment>
<dbReference type="OrthoDB" id="9807137at2"/>
<dbReference type="GO" id="GO:0000107">
    <property type="term" value="F:imidazoleglycerol-phosphate synthase activity"/>
    <property type="evidence" value="ECO:0007669"/>
    <property type="project" value="UniProtKB-UniRule"/>
</dbReference>
<dbReference type="eggNOG" id="COG0118">
    <property type="taxonomic scope" value="Bacteria"/>
</dbReference>
<evidence type="ECO:0000256" key="8">
    <source>
        <dbReference type="ARBA" id="ARBA00047838"/>
    </source>
</evidence>
<reference evidence="13 14" key="1">
    <citation type="submission" date="2011-08" db="EMBL/GenBank/DDBJ databases">
        <title>The Genome Sequence of Selenomonas infelix ATCC 43532.</title>
        <authorList>
            <consortium name="The Broad Institute Genome Sequencing Platform"/>
            <person name="Earl A."/>
            <person name="Ward D."/>
            <person name="Feldgarden M."/>
            <person name="Gevers D."/>
            <person name="Izard J."/>
            <person name="Blanton J.M."/>
            <person name="Baranova O.V."/>
            <person name="Dewhirst F.E."/>
            <person name="Young S.K."/>
            <person name="Zeng Q."/>
            <person name="Gargeya S."/>
            <person name="Fitzgerald M."/>
            <person name="Haas B."/>
            <person name="Abouelleil A."/>
            <person name="Alvarado L."/>
            <person name="Arachchi H.M."/>
            <person name="Berlin A."/>
            <person name="Brown A."/>
            <person name="Chapman S.B."/>
            <person name="Chen Z."/>
            <person name="Dunbar C."/>
            <person name="Freedman E."/>
            <person name="Gearin G."/>
            <person name="Gellesch M."/>
            <person name="Goldberg J."/>
            <person name="Griggs A."/>
            <person name="Gujja S."/>
            <person name="Heiman D."/>
            <person name="Howarth C."/>
            <person name="Larson L."/>
            <person name="Lui A."/>
            <person name="MacDonald P.J.P."/>
            <person name="Montmayeur A."/>
            <person name="Murphy C."/>
            <person name="Neiman D."/>
            <person name="Pearson M."/>
            <person name="Priest M."/>
            <person name="Roberts A."/>
            <person name="Saif S."/>
            <person name="Shea T."/>
            <person name="Shenoy N."/>
            <person name="Sisk P."/>
            <person name="Stolte C."/>
            <person name="Sykes S."/>
            <person name="Wortman J."/>
            <person name="Nusbaum C."/>
            <person name="Birren B."/>
        </authorList>
    </citation>
    <scope>NUCLEOTIDE SEQUENCE [LARGE SCALE GENOMIC DNA]</scope>
    <source>
        <strain evidence="13 14">ATCC 43532</strain>
    </source>
</reference>
<dbReference type="GO" id="GO:0016829">
    <property type="term" value="F:lyase activity"/>
    <property type="evidence" value="ECO:0007669"/>
    <property type="project" value="UniProtKB-KW"/>
</dbReference>
<keyword evidence="7 10" id="KW-0456">Lyase</keyword>
<dbReference type="EC" id="3.5.1.2" evidence="10"/>
<feature type="active site" evidence="10 11">
    <location>
        <position position="185"/>
    </location>
</feature>